<dbReference type="InterPro" id="IPR023211">
    <property type="entry name" value="DNA_pol_palm_dom_sf"/>
</dbReference>
<evidence type="ECO:0000256" key="4">
    <source>
        <dbReference type="ARBA" id="ARBA00022932"/>
    </source>
</evidence>
<feature type="domain" description="DNA-directed DNA polymerase family B multifunctional" evidence="8">
    <location>
        <begin position="393"/>
        <end position="801"/>
    </location>
</feature>
<evidence type="ECO:0000256" key="7">
    <source>
        <dbReference type="RuleBase" id="RU000442"/>
    </source>
</evidence>
<evidence type="ECO:0000256" key="1">
    <source>
        <dbReference type="ARBA" id="ARBA00005755"/>
    </source>
</evidence>
<dbReference type="Pfam" id="PF00136">
    <property type="entry name" value="DNA_pol_B"/>
    <property type="match status" value="1"/>
</dbReference>
<dbReference type="InterPro" id="IPR036397">
    <property type="entry name" value="RNaseH_sf"/>
</dbReference>
<dbReference type="Gene3D" id="1.10.132.60">
    <property type="entry name" value="DNA polymerase family B, C-terminal domain"/>
    <property type="match status" value="1"/>
</dbReference>
<evidence type="ECO:0000313" key="11">
    <source>
        <dbReference type="Proteomes" id="UP001156196"/>
    </source>
</evidence>
<dbReference type="GO" id="GO:0000166">
    <property type="term" value="F:nucleotide binding"/>
    <property type="evidence" value="ECO:0007669"/>
    <property type="project" value="InterPro"/>
</dbReference>
<protein>
    <recommendedName>
        <fullName evidence="7">DNA polymerase</fullName>
        <ecNumber evidence="7">2.7.7.7</ecNumber>
    </recommendedName>
</protein>
<evidence type="ECO:0000256" key="3">
    <source>
        <dbReference type="ARBA" id="ARBA00022695"/>
    </source>
</evidence>
<dbReference type="Pfam" id="PF03104">
    <property type="entry name" value="DNA_pol_B_exo1"/>
    <property type="match status" value="1"/>
</dbReference>
<dbReference type="InterPro" id="IPR017964">
    <property type="entry name" value="DNA-dir_DNA_pol_B_CS"/>
</dbReference>
<proteinExistence type="inferred from homology"/>
<keyword evidence="11" id="KW-1185">Reference proteome</keyword>
<dbReference type="GO" id="GO:0003677">
    <property type="term" value="F:DNA binding"/>
    <property type="evidence" value="ECO:0007669"/>
    <property type="project" value="UniProtKB-KW"/>
</dbReference>
<evidence type="ECO:0000259" key="8">
    <source>
        <dbReference type="Pfam" id="PF00136"/>
    </source>
</evidence>
<dbReference type="PROSITE" id="PS00116">
    <property type="entry name" value="DNA_POLYMERASE_B"/>
    <property type="match status" value="1"/>
</dbReference>
<evidence type="ECO:0000313" key="10">
    <source>
        <dbReference type="EMBL" id="UYU18162.1"/>
    </source>
</evidence>
<dbReference type="GO" id="GO:0003887">
    <property type="term" value="F:DNA-directed DNA polymerase activity"/>
    <property type="evidence" value="ECO:0007669"/>
    <property type="project" value="UniProtKB-KW"/>
</dbReference>
<dbReference type="InterPro" id="IPR042087">
    <property type="entry name" value="DNA_pol_B_thumb"/>
</dbReference>
<gene>
    <name evidence="10" type="ORF">OH143_10700</name>
</gene>
<dbReference type="Gene3D" id="3.90.1600.10">
    <property type="entry name" value="Palm domain of DNA polymerase"/>
    <property type="match status" value="1"/>
</dbReference>
<evidence type="ECO:0000259" key="9">
    <source>
        <dbReference type="Pfam" id="PF03104"/>
    </source>
</evidence>
<dbReference type="PANTHER" id="PTHR10322">
    <property type="entry name" value="DNA POLYMERASE CATALYTIC SUBUNIT"/>
    <property type="match status" value="1"/>
</dbReference>
<name>A0AAX3E7S3_9EURY</name>
<keyword evidence="7" id="KW-0235">DNA replication</keyword>
<dbReference type="SUPFAM" id="SSF56672">
    <property type="entry name" value="DNA/RNA polymerases"/>
    <property type="match status" value="1"/>
</dbReference>
<evidence type="ECO:0000256" key="2">
    <source>
        <dbReference type="ARBA" id="ARBA00022679"/>
    </source>
</evidence>
<dbReference type="InterPro" id="IPR050240">
    <property type="entry name" value="DNA_pol_type-B"/>
</dbReference>
<dbReference type="PRINTS" id="PR00106">
    <property type="entry name" value="DNAPOLB"/>
</dbReference>
<keyword evidence="2 7" id="KW-0808">Transferase</keyword>
<dbReference type="SUPFAM" id="SSF53098">
    <property type="entry name" value="Ribonuclease H-like"/>
    <property type="match status" value="1"/>
</dbReference>
<comment type="similarity">
    <text evidence="1 7">Belongs to the DNA polymerase type-B family.</text>
</comment>
<feature type="domain" description="DNA-directed DNA polymerase family B exonuclease" evidence="9">
    <location>
        <begin position="117"/>
        <end position="322"/>
    </location>
</feature>
<dbReference type="GO" id="GO:0006261">
    <property type="term" value="P:DNA-templated DNA replication"/>
    <property type="evidence" value="ECO:0007669"/>
    <property type="project" value="TreeGrafter"/>
</dbReference>
<reference evidence="10" key="1">
    <citation type="submission" date="2022-10" db="EMBL/GenBank/DDBJ databases">
        <title>Complete genome of Methanoculleus submarinus DSM 15122.</title>
        <authorList>
            <person name="Chen S.-C."/>
            <person name="Lai S.-J."/>
            <person name="You Y.-T."/>
        </authorList>
    </citation>
    <scope>NUCLEOTIDE SEQUENCE</scope>
    <source>
        <strain evidence="10">DSM 15122</strain>
    </source>
</reference>
<dbReference type="CDD" id="cd05160">
    <property type="entry name" value="DEDDy_DNA_polB_exo"/>
    <property type="match status" value="1"/>
</dbReference>
<dbReference type="EMBL" id="CP109831">
    <property type="protein sequence ID" value="UYU18162.1"/>
    <property type="molecule type" value="Genomic_DNA"/>
</dbReference>
<dbReference type="KEGG" id="msum:OH143_10700"/>
<keyword evidence="3 7" id="KW-0548">Nucleotidyltransferase</keyword>
<dbReference type="InterPro" id="IPR006133">
    <property type="entry name" value="DNA-dir_DNA_pol_B_exonuc"/>
</dbReference>
<accession>A0AAX3E7S3</accession>
<dbReference type="SMART" id="SM00486">
    <property type="entry name" value="POLBc"/>
    <property type="match status" value="1"/>
</dbReference>
<dbReference type="InterPro" id="IPR006134">
    <property type="entry name" value="DNA-dir_DNA_pol_B_multi_dom"/>
</dbReference>
<dbReference type="Proteomes" id="UP001156196">
    <property type="component" value="Chromosome"/>
</dbReference>
<dbReference type="Gene3D" id="3.30.420.10">
    <property type="entry name" value="Ribonuclease H-like superfamily/Ribonuclease H"/>
    <property type="match status" value="1"/>
</dbReference>
<keyword evidence="4 7" id="KW-0239">DNA-directed DNA polymerase</keyword>
<sequence length="821" mass="92928">MVDRVLESGMSVPATLEDFGKIRVGIHQVEYGNVGADTPVVYIFGRDASGKAIQVRVSGFRPYFYAPADLVDGRSLPQEIVGVEENTTYRSIQGVPLRRLYTRRPGDVRAVRDVFSHHYEADIPFTTRFMIDCGLTAGVELPAGAVESFDGAFEIECCELAPAEIKAPARTCIMDIECVDEQGFPEPERDPIICVTCWDSFDDDYTTLLWQPGEAAGDAPDLCVQERHRVVRYPDEIAMLKGLVDYVKKRDPDILSGWNFVEFDIPYIVKRMGALGLKAEDLARIPGQTERNAVRGRSIFDLLGAYRKMHQAQKESYRLDAIAGEELGVTKVRYTGTITDLWRTDPKRLVEYNYRDVELCVGIDQKNNIIEFYREIARYVGCPLDRTLNSSNVIDIFVLRKASGTFVLPSKGLAAGDEFEGATVFEPATGLRENVVVLDLKSLYPMAMMTINASPETKNPDGELRAPNGIRFSREPDGLTRSIIAELLEERDERKRLRNLYPFGSPEYVLYDLQQNVLKVIMNSYYGVSGYTRFRLYDREIGSAVTSVGRAIIRHTRDIITNLGYTVLYGDTDSCMIEVPPGDLEATIARAREIEAKLNASYGDFAKTELNADTHYFSIKFEKVYRRFFQAGKKKRYAGHLVWKEGKDVDEVDVVGFEIRRSDSPQITREVQRAVIEMILRGDAFSDVQAYLRDVIRKYRRGEYSLDEAGIPGGIGKSLDSYENDDAHIRGAKYSNMHLGTDFKRGSKPKRVYIKAVTAKYPRTDVVCFEYADQVPPEFVVDWETMLEKTLKGPLSRIIEPLGWDWHDVDPSRTTLFDFGM</sequence>
<dbReference type="AlphaFoldDB" id="A0AAX3E7S3"/>
<dbReference type="InterPro" id="IPR006172">
    <property type="entry name" value="DNA-dir_DNA_pol_B"/>
</dbReference>
<dbReference type="EC" id="2.7.7.7" evidence="7"/>
<dbReference type="PANTHER" id="PTHR10322:SF23">
    <property type="entry name" value="DNA POLYMERASE DELTA CATALYTIC SUBUNIT"/>
    <property type="match status" value="1"/>
</dbReference>
<evidence type="ECO:0000256" key="5">
    <source>
        <dbReference type="ARBA" id="ARBA00023125"/>
    </source>
</evidence>
<dbReference type="InterPro" id="IPR043502">
    <property type="entry name" value="DNA/RNA_pol_sf"/>
</dbReference>
<dbReference type="CDD" id="cd00145">
    <property type="entry name" value="POLBc"/>
    <property type="match status" value="1"/>
</dbReference>
<evidence type="ECO:0000256" key="6">
    <source>
        <dbReference type="ARBA" id="ARBA00049244"/>
    </source>
</evidence>
<organism evidence="10 11">
    <name type="scientific">Methanoculleus submarinus</name>
    <dbReference type="NCBI Taxonomy" id="204050"/>
    <lineage>
        <taxon>Archaea</taxon>
        <taxon>Methanobacteriati</taxon>
        <taxon>Methanobacteriota</taxon>
        <taxon>Stenosarchaea group</taxon>
        <taxon>Methanomicrobia</taxon>
        <taxon>Methanomicrobiales</taxon>
        <taxon>Methanomicrobiaceae</taxon>
        <taxon>Methanoculleus</taxon>
    </lineage>
</organism>
<dbReference type="Gene3D" id="3.30.342.10">
    <property type="entry name" value="DNA Polymerase, chain B, domain 1"/>
    <property type="match status" value="1"/>
</dbReference>
<comment type="catalytic activity">
    <reaction evidence="6 7">
        <text>DNA(n) + a 2'-deoxyribonucleoside 5'-triphosphate = DNA(n+1) + diphosphate</text>
        <dbReference type="Rhea" id="RHEA:22508"/>
        <dbReference type="Rhea" id="RHEA-COMP:17339"/>
        <dbReference type="Rhea" id="RHEA-COMP:17340"/>
        <dbReference type="ChEBI" id="CHEBI:33019"/>
        <dbReference type="ChEBI" id="CHEBI:61560"/>
        <dbReference type="ChEBI" id="CHEBI:173112"/>
        <dbReference type="EC" id="2.7.7.7"/>
    </reaction>
</comment>
<dbReference type="InterPro" id="IPR012337">
    <property type="entry name" value="RNaseH-like_sf"/>
</dbReference>
<keyword evidence="5 7" id="KW-0238">DNA-binding</keyword>